<dbReference type="AlphaFoldDB" id="A0AAD6HJA2"/>
<protein>
    <recommendedName>
        <fullName evidence="1">F-box domain-containing protein</fullName>
    </recommendedName>
</protein>
<dbReference type="Pfam" id="PF12937">
    <property type="entry name" value="F-box-like"/>
    <property type="match status" value="1"/>
</dbReference>
<evidence type="ECO:0000259" key="1">
    <source>
        <dbReference type="PROSITE" id="PS50181"/>
    </source>
</evidence>
<evidence type="ECO:0000313" key="3">
    <source>
        <dbReference type="Proteomes" id="UP001215712"/>
    </source>
</evidence>
<feature type="domain" description="F-box" evidence="1">
    <location>
        <begin position="15"/>
        <end position="64"/>
    </location>
</feature>
<keyword evidence="3" id="KW-1185">Reference proteome</keyword>
<dbReference type="Proteomes" id="UP001215712">
    <property type="component" value="Unassembled WGS sequence"/>
</dbReference>
<evidence type="ECO:0000313" key="2">
    <source>
        <dbReference type="EMBL" id="KAJ5719521.1"/>
    </source>
</evidence>
<comment type="caution">
    <text evidence="2">The sequence shown here is derived from an EMBL/GenBank/DDBJ whole genome shotgun (WGS) entry which is preliminary data.</text>
</comment>
<gene>
    <name evidence="2" type="ORF">N7493_007099</name>
</gene>
<accession>A0AAD6HJA2</accession>
<dbReference type="InterPro" id="IPR001810">
    <property type="entry name" value="F-box_dom"/>
</dbReference>
<name>A0AAD6HJA2_9EURO</name>
<dbReference type="SUPFAM" id="SSF81383">
    <property type="entry name" value="F-box domain"/>
    <property type="match status" value="1"/>
</dbReference>
<reference evidence="2" key="2">
    <citation type="submission" date="2023-01" db="EMBL/GenBank/DDBJ databases">
        <authorList>
            <person name="Petersen C."/>
        </authorList>
    </citation>
    <scope>NUCLEOTIDE SEQUENCE</scope>
    <source>
        <strain evidence="2">IBT 17514</strain>
    </source>
</reference>
<reference evidence="2" key="1">
    <citation type="journal article" date="2023" name="IMA Fungus">
        <title>Comparative genomic study of the Penicillium genus elucidates a diverse pangenome and 15 lateral gene transfer events.</title>
        <authorList>
            <person name="Petersen C."/>
            <person name="Sorensen T."/>
            <person name="Nielsen M.R."/>
            <person name="Sondergaard T.E."/>
            <person name="Sorensen J.L."/>
            <person name="Fitzpatrick D.A."/>
            <person name="Frisvad J.C."/>
            <person name="Nielsen K.L."/>
        </authorList>
    </citation>
    <scope>NUCLEOTIDE SEQUENCE</scope>
    <source>
        <strain evidence="2">IBT 17514</strain>
    </source>
</reference>
<dbReference type="PROSITE" id="PS50181">
    <property type="entry name" value="FBOX"/>
    <property type="match status" value="1"/>
</dbReference>
<dbReference type="CDD" id="cd09917">
    <property type="entry name" value="F-box_SF"/>
    <property type="match status" value="1"/>
</dbReference>
<proteinExistence type="predicted"/>
<dbReference type="InterPro" id="IPR036047">
    <property type="entry name" value="F-box-like_dom_sf"/>
</dbReference>
<sequence length="440" mass="50862">MQADRYESVADPSQRSRLLELPNEILQYIATILPDDKDLLNLGRVCKEANARILAPNAHTWRSRFGQKYDIPKGRSCEELFVEYQIRTIVLNQDIDFKNRENRLQQTMWLEVIQNMLSEALLLPLRVGEESKTLGQLKETMLRSRKFLNRPRTSHPCELYYAVQLCLTPLALDPDISKGCYRQDYDIDKVYSYTKDPNGPLIEGNNLDLGMLLDFRGFWQRHLLNSTEGTFYDTFLRLAESLRPQFRKTDNSNPMSLSSSWLGYYSCVHPLPLTLDDLRRRQSCADLDSHWDQIEMMSLEVVAQSSEPFWPEMCNRIIPRSESPTIRMETVYFNGYQRTYGGSCNASNPMFGFIEPIKISYGGFSGWTRICFVLCEQVHETGQVITEAPGWVHGYEAVIIPGGRIMMGRWLDMKDLSGRGPLYSGIFRSQTRRPMNPAFH</sequence>
<organism evidence="2 3">
    <name type="scientific">Penicillium malachiteum</name>
    <dbReference type="NCBI Taxonomy" id="1324776"/>
    <lineage>
        <taxon>Eukaryota</taxon>
        <taxon>Fungi</taxon>
        <taxon>Dikarya</taxon>
        <taxon>Ascomycota</taxon>
        <taxon>Pezizomycotina</taxon>
        <taxon>Eurotiomycetes</taxon>
        <taxon>Eurotiomycetidae</taxon>
        <taxon>Eurotiales</taxon>
        <taxon>Aspergillaceae</taxon>
        <taxon>Penicillium</taxon>
    </lineage>
</organism>
<dbReference type="EMBL" id="JAQJAN010000010">
    <property type="protein sequence ID" value="KAJ5719521.1"/>
    <property type="molecule type" value="Genomic_DNA"/>
</dbReference>